<gene>
    <name evidence="1" type="ORF">K0M31_016728</name>
</gene>
<proteinExistence type="predicted"/>
<evidence type="ECO:0000313" key="2">
    <source>
        <dbReference type="Proteomes" id="UP001177670"/>
    </source>
</evidence>
<sequence>MSLRGGSYRVDDGSLTGQCLCRREGGERSSSARQLVGYHGRGKFVFEWFLSRTEVASNAKERQQRVPIALVFGEGTQQLRKTGIYTYRGTLTPDTGIASFEIGCRPTRENSDNPIAELGELAMRSRSAQICCHLGEEIAKDAIYFWIN</sequence>
<dbReference type="EMBL" id="JAHYIQ010000052">
    <property type="protein sequence ID" value="KAK1117356.1"/>
    <property type="molecule type" value="Genomic_DNA"/>
</dbReference>
<organism evidence="1 2">
    <name type="scientific">Melipona bicolor</name>
    <dbReference type="NCBI Taxonomy" id="60889"/>
    <lineage>
        <taxon>Eukaryota</taxon>
        <taxon>Metazoa</taxon>
        <taxon>Ecdysozoa</taxon>
        <taxon>Arthropoda</taxon>
        <taxon>Hexapoda</taxon>
        <taxon>Insecta</taxon>
        <taxon>Pterygota</taxon>
        <taxon>Neoptera</taxon>
        <taxon>Endopterygota</taxon>
        <taxon>Hymenoptera</taxon>
        <taxon>Apocrita</taxon>
        <taxon>Aculeata</taxon>
        <taxon>Apoidea</taxon>
        <taxon>Anthophila</taxon>
        <taxon>Apidae</taxon>
        <taxon>Melipona</taxon>
    </lineage>
</organism>
<evidence type="ECO:0000313" key="1">
    <source>
        <dbReference type="EMBL" id="KAK1117356.1"/>
    </source>
</evidence>
<reference evidence="1" key="1">
    <citation type="submission" date="2021-10" db="EMBL/GenBank/DDBJ databases">
        <title>Melipona bicolor Genome sequencing and assembly.</title>
        <authorList>
            <person name="Araujo N.S."/>
            <person name="Arias M.C."/>
        </authorList>
    </citation>
    <scope>NUCLEOTIDE SEQUENCE</scope>
    <source>
        <strain evidence="1">USP_2M_L1-L4_2017</strain>
        <tissue evidence="1">Whole body</tissue>
    </source>
</reference>
<name>A0AA40FE92_9HYME</name>
<dbReference type="AlphaFoldDB" id="A0AA40FE92"/>
<accession>A0AA40FE92</accession>
<protein>
    <submittedName>
        <fullName evidence="1">Uncharacterized protein</fullName>
    </submittedName>
</protein>
<dbReference type="Proteomes" id="UP001177670">
    <property type="component" value="Unassembled WGS sequence"/>
</dbReference>
<comment type="caution">
    <text evidence="1">The sequence shown here is derived from an EMBL/GenBank/DDBJ whole genome shotgun (WGS) entry which is preliminary data.</text>
</comment>
<keyword evidence="2" id="KW-1185">Reference proteome</keyword>